<dbReference type="Gene3D" id="3.30.420.10">
    <property type="entry name" value="Ribonuclease H-like superfamily/Ribonuclease H"/>
    <property type="match status" value="1"/>
</dbReference>
<dbReference type="OMA" id="GLAYGHE"/>
<dbReference type="PANTHER" id="PTHR48475:SF1">
    <property type="entry name" value="RNASE H TYPE-1 DOMAIN-CONTAINING PROTEIN"/>
    <property type="match status" value="1"/>
</dbReference>
<dbReference type="EMBL" id="CM003605">
    <property type="protein sequence ID" value="KYP70113.1"/>
    <property type="molecule type" value="Genomic_DNA"/>
</dbReference>
<dbReference type="InterPro" id="IPR036397">
    <property type="entry name" value="RNaseH_sf"/>
</dbReference>
<evidence type="ECO:0000313" key="1">
    <source>
        <dbReference type="EMBL" id="KYP70113.1"/>
    </source>
</evidence>
<dbReference type="AlphaFoldDB" id="A0A151TSR2"/>
<name>A0A151TSR2_CAJCA</name>
<sequence length="205" mass="23985">MITSTPYYAQANGQVEAATKVIIALIQKNISGKPRNWHETLLQVLWAYKNSPRNATQTTPYKLVYGHEAILPIDLNLQSVQVQRQNELPVEDYWNLMYDELIRLDDERMIAMQNVIHQKEKIARVYKKKVKSKQFSSGDLVLKVILPMDQKSRDQGKWTYSWEGPFIIERLYSNNAYLIKEINSRNASKVINGKYLKKFHESSMY</sequence>
<dbReference type="GO" id="GO:0016787">
    <property type="term" value="F:hydrolase activity"/>
    <property type="evidence" value="ECO:0007669"/>
    <property type="project" value="UniProtKB-KW"/>
</dbReference>
<dbReference type="InterPro" id="IPR012337">
    <property type="entry name" value="RNaseH-like_sf"/>
</dbReference>
<evidence type="ECO:0000313" key="2">
    <source>
        <dbReference type="Proteomes" id="UP000075243"/>
    </source>
</evidence>
<gene>
    <name evidence="1" type="ORF">KK1_009321</name>
</gene>
<keyword evidence="1" id="KW-0378">Hydrolase</keyword>
<proteinExistence type="predicted"/>
<dbReference type="EC" id="3.1.6.-" evidence="1"/>
<reference evidence="1 2" key="1">
    <citation type="journal article" date="2012" name="Nat. Biotechnol.">
        <title>Draft genome sequence of pigeonpea (Cajanus cajan), an orphan legume crop of resource-poor farmers.</title>
        <authorList>
            <person name="Varshney R.K."/>
            <person name="Chen W."/>
            <person name="Li Y."/>
            <person name="Bharti A.K."/>
            <person name="Saxena R.K."/>
            <person name="Schlueter J.A."/>
            <person name="Donoghue M.T."/>
            <person name="Azam S."/>
            <person name="Fan G."/>
            <person name="Whaley A.M."/>
            <person name="Farmer A.D."/>
            <person name="Sheridan J."/>
            <person name="Iwata A."/>
            <person name="Tuteja R."/>
            <person name="Penmetsa R.V."/>
            <person name="Wu W."/>
            <person name="Upadhyaya H.D."/>
            <person name="Yang S.P."/>
            <person name="Shah T."/>
            <person name="Saxena K.B."/>
            <person name="Michael T."/>
            <person name="McCombie W.R."/>
            <person name="Yang B."/>
            <person name="Zhang G."/>
            <person name="Yang H."/>
            <person name="Wang J."/>
            <person name="Spillane C."/>
            <person name="Cook D.R."/>
            <person name="May G.D."/>
            <person name="Xu X."/>
            <person name="Jackson S.A."/>
        </authorList>
    </citation>
    <scope>NUCLEOTIDE SEQUENCE [LARGE SCALE GENOMIC DNA]</scope>
    <source>
        <strain evidence="2">cv. Asha</strain>
    </source>
</reference>
<dbReference type="SUPFAM" id="SSF53098">
    <property type="entry name" value="Ribonuclease H-like"/>
    <property type="match status" value="1"/>
</dbReference>
<dbReference type="Proteomes" id="UP000075243">
    <property type="component" value="Chromosome 3"/>
</dbReference>
<dbReference type="GO" id="GO:0003676">
    <property type="term" value="F:nucleic acid binding"/>
    <property type="evidence" value="ECO:0007669"/>
    <property type="project" value="InterPro"/>
</dbReference>
<dbReference type="PANTHER" id="PTHR48475">
    <property type="entry name" value="RIBONUCLEASE H"/>
    <property type="match status" value="1"/>
</dbReference>
<protein>
    <submittedName>
        <fullName evidence="1">Retrovirus-related Pol polyprotein from transposon 412 family</fullName>
        <ecNumber evidence="1">3.1.6.-</ecNumber>
    </submittedName>
</protein>
<keyword evidence="2" id="KW-1185">Reference proteome</keyword>
<accession>A0A151TSR2</accession>
<organism evidence="1 2">
    <name type="scientific">Cajanus cajan</name>
    <name type="common">Pigeon pea</name>
    <name type="synonym">Cajanus indicus</name>
    <dbReference type="NCBI Taxonomy" id="3821"/>
    <lineage>
        <taxon>Eukaryota</taxon>
        <taxon>Viridiplantae</taxon>
        <taxon>Streptophyta</taxon>
        <taxon>Embryophyta</taxon>
        <taxon>Tracheophyta</taxon>
        <taxon>Spermatophyta</taxon>
        <taxon>Magnoliopsida</taxon>
        <taxon>eudicotyledons</taxon>
        <taxon>Gunneridae</taxon>
        <taxon>Pentapetalae</taxon>
        <taxon>rosids</taxon>
        <taxon>fabids</taxon>
        <taxon>Fabales</taxon>
        <taxon>Fabaceae</taxon>
        <taxon>Papilionoideae</taxon>
        <taxon>50 kb inversion clade</taxon>
        <taxon>NPAAA clade</taxon>
        <taxon>indigoferoid/millettioid clade</taxon>
        <taxon>Phaseoleae</taxon>
        <taxon>Cajanus</taxon>
    </lineage>
</organism>
<dbReference type="Gramene" id="C.cajan_09062.t">
    <property type="protein sequence ID" value="C.cajan_09062.t.cds1"/>
    <property type="gene ID" value="C.cajan_09062"/>
</dbReference>